<dbReference type="GO" id="GO:0010890">
    <property type="term" value="P:positive regulation of triglyceride storage"/>
    <property type="evidence" value="ECO:0000318"/>
    <property type="project" value="GO_Central"/>
</dbReference>
<feature type="region of interest" description="Disordered" evidence="5">
    <location>
        <begin position="1"/>
        <end position="27"/>
    </location>
</feature>
<reference evidence="7" key="1">
    <citation type="submission" date="2011-12" db="EMBL/GenBank/DDBJ databases">
        <title>The Draft Genome of Lepisosteus oculatus.</title>
        <authorList>
            <consortium name="The Broad Institute Genome Assembly &amp; Analysis Group"/>
            <consortium name="Computational R&amp;D Group"/>
            <consortium name="and Sequencing Platform"/>
            <person name="Di Palma F."/>
            <person name="Alfoldi J."/>
            <person name="Johnson J."/>
            <person name="Berlin A."/>
            <person name="Gnerre S."/>
            <person name="Jaffe D."/>
            <person name="MacCallum I."/>
            <person name="Young S."/>
            <person name="Walker B.J."/>
            <person name="Lander E.S."/>
            <person name="Lindblad-Toh K."/>
        </authorList>
    </citation>
    <scope>NUCLEOTIDE SEQUENCE [LARGE SCALE GENOMIC DNA]</scope>
</reference>
<sequence>MEETGNKSGSEADVDPPLEQGSREQQSVVTRVASLPLVSSACGALSSAYSSAKESAPYLRGVMDAAESGARTLGAAAASGSRPLLDRLEPQLTVVNEYACKGLDRLEEKLPILQQPTEKVVADTRELVSSVQQSVSQSVSGARQAVTGAVTGAVGVAKGAVQGSVDVTRAAVSGGVSTMMGSRVGQMLSSGVDLALSRSEEWVEQLLPLSHRELAALSEPVSGGEAGPPAAQQSYFVRLGTLSAKVRQRALELSLGRARRAHESALSTLASLTTTLDLIERTKAALSSATDRLGGAQEQLLQHWAEWKEGQPGGKEAEEDKGQMQSDDHVELEGRALSMARGLSAQLRAACSGVVSTAQGLPVSVQEQVAAALRAAEELQASLGGATSFSNPLLAQSRARMAQVRQSVDATMEYLLNNTPLNWLVGPFSPQITEKSEEGEQGVPQSQGQ</sequence>
<reference evidence="6" key="3">
    <citation type="submission" date="2025-09" db="UniProtKB">
        <authorList>
            <consortium name="Ensembl"/>
        </authorList>
    </citation>
    <scope>IDENTIFICATION</scope>
</reference>
<evidence type="ECO:0000256" key="4">
    <source>
        <dbReference type="PIRNR" id="PIRNR036881"/>
    </source>
</evidence>
<dbReference type="GO" id="GO:0005811">
    <property type="term" value="C:lipid droplet"/>
    <property type="evidence" value="ECO:0000318"/>
    <property type="project" value="GO_Central"/>
</dbReference>
<evidence type="ECO:0000256" key="3">
    <source>
        <dbReference type="ARBA" id="ARBA00022677"/>
    </source>
</evidence>
<evidence type="ECO:0000256" key="5">
    <source>
        <dbReference type="SAM" id="MobiDB-lite"/>
    </source>
</evidence>
<dbReference type="OrthoDB" id="376826at2759"/>
<name>W5MI91_LEPOC</name>
<accession>W5MI91</accession>
<dbReference type="PANTHER" id="PTHR14024:SF11">
    <property type="entry name" value="PERILIPIN-3"/>
    <property type="match status" value="1"/>
</dbReference>
<dbReference type="Pfam" id="PF03036">
    <property type="entry name" value="Perilipin"/>
    <property type="match status" value="1"/>
</dbReference>
<dbReference type="STRING" id="7918.ENSLOCP00000008100"/>
<comment type="similarity">
    <text evidence="2 4">Belongs to the perilipin family.</text>
</comment>
<dbReference type="OMA" id="WKEKQAG"/>
<evidence type="ECO:0000256" key="2">
    <source>
        <dbReference type="ARBA" id="ARBA00006311"/>
    </source>
</evidence>
<dbReference type="Bgee" id="ENSLOCG00000006705">
    <property type="expression patterns" value="Expressed in intestine and 13 other cell types or tissues"/>
</dbReference>
<dbReference type="PANTHER" id="PTHR14024">
    <property type="entry name" value="PERILIPIN"/>
    <property type="match status" value="1"/>
</dbReference>
<feature type="region of interest" description="Disordered" evidence="5">
    <location>
        <begin position="310"/>
        <end position="329"/>
    </location>
</feature>
<organism evidence="6 7">
    <name type="scientific">Lepisosteus oculatus</name>
    <name type="common">Spotted gar</name>
    <dbReference type="NCBI Taxonomy" id="7918"/>
    <lineage>
        <taxon>Eukaryota</taxon>
        <taxon>Metazoa</taxon>
        <taxon>Chordata</taxon>
        <taxon>Craniata</taxon>
        <taxon>Vertebrata</taxon>
        <taxon>Euteleostomi</taxon>
        <taxon>Actinopterygii</taxon>
        <taxon>Neopterygii</taxon>
        <taxon>Holostei</taxon>
        <taxon>Semionotiformes</taxon>
        <taxon>Lepisosteidae</taxon>
        <taxon>Lepisosteus</taxon>
    </lineage>
</organism>
<dbReference type="InParanoid" id="W5MI91"/>
<protein>
    <recommendedName>
        <fullName evidence="4">Perilipin</fullName>
    </recommendedName>
</protein>
<dbReference type="Proteomes" id="UP000018468">
    <property type="component" value="Linkage group LG19"/>
</dbReference>
<dbReference type="PIRSF" id="PIRSF036881">
    <property type="entry name" value="PAT"/>
    <property type="match status" value="1"/>
</dbReference>
<comment type="subcellular location">
    <subcellularLocation>
        <location evidence="1">Lipid droplet</location>
    </subcellularLocation>
</comment>
<dbReference type="KEGG" id="loc:102697259"/>
<reference evidence="6" key="2">
    <citation type="submission" date="2025-08" db="UniProtKB">
        <authorList>
            <consortium name="Ensembl"/>
        </authorList>
    </citation>
    <scope>IDENTIFICATION</scope>
</reference>
<dbReference type="InterPro" id="IPR004279">
    <property type="entry name" value="Perilipin"/>
</dbReference>
<evidence type="ECO:0000256" key="1">
    <source>
        <dbReference type="ARBA" id="ARBA00004502"/>
    </source>
</evidence>
<feature type="region of interest" description="Disordered" evidence="5">
    <location>
        <begin position="429"/>
        <end position="449"/>
    </location>
</feature>
<dbReference type="SUPFAM" id="SSF109775">
    <property type="entry name" value="Mannose-6-phosphate receptor binding protein 1 (Tip47), C-terminal domain"/>
    <property type="match status" value="1"/>
</dbReference>
<dbReference type="AlphaFoldDB" id="W5MI91"/>
<evidence type="ECO:0000313" key="6">
    <source>
        <dbReference type="Ensembl" id="ENSLOCP00000008100.1"/>
    </source>
</evidence>
<dbReference type="eggNOG" id="ENOG502QPR7">
    <property type="taxonomic scope" value="Eukaryota"/>
</dbReference>
<dbReference type="GeneTree" id="ENSGT00950000182920"/>
<dbReference type="EMBL" id="AHAT01010714">
    <property type="status" value="NOT_ANNOTATED_CDS"/>
    <property type="molecule type" value="Genomic_DNA"/>
</dbReference>
<evidence type="ECO:0000313" key="7">
    <source>
        <dbReference type="Proteomes" id="UP000018468"/>
    </source>
</evidence>
<dbReference type="EMBL" id="AHAT01010715">
    <property type="status" value="NOT_ANNOTATED_CDS"/>
    <property type="molecule type" value="Genomic_DNA"/>
</dbReference>
<dbReference type="GO" id="GO:0019915">
    <property type="term" value="P:lipid storage"/>
    <property type="evidence" value="ECO:0000318"/>
    <property type="project" value="GO_Central"/>
</dbReference>
<proteinExistence type="inferred from homology"/>
<dbReference type="GO" id="GO:0005829">
    <property type="term" value="C:cytosol"/>
    <property type="evidence" value="ECO:0000318"/>
    <property type="project" value="GO_Central"/>
</dbReference>
<keyword evidence="3" id="KW-0551">Lipid droplet</keyword>
<dbReference type="Gene3D" id="1.20.120.340">
    <property type="entry name" value="Flagellar protein FliS"/>
    <property type="match status" value="1"/>
</dbReference>
<dbReference type="Ensembl" id="ENSLOCT00000008110.1">
    <property type="protein sequence ID" value="ENSLOCP00000008100.1"/>
    <property type="gene ID" value="ENSLOCG00000006705.1"/>
</dbReference>
<dbReference type="Gene3D" id="3.30.720.170">
    <property type="entry name" value="Perilipin, alpha-beta domain"/>
    <property type="match status" value="1"/>
</dbReference>
<dbReference type="HOGENOM" id="CLU_035133_0_1_1"/>
<keyword evidence="7" id="KW-1185">Reference proteome</keyword>